<dbReference type="AlphaFoldDB" id="F1T4E9"/>
<accession>F1T4E9</accession>
<dbReference type="GeneID" id="93210149"/>
<proteinExistence type="predicted"/>
<comment type="caution">
    <text evidence="1">The sequence shown here is derived from an EMBL/GenBank/DDBJ whole genome shotgun (WGS) entry which is preliminary data.</text>
</comment>
<protein>
    <submittedName>
        <fullName evidence="1">Uncharacterized protein</fullName>
    </submittedName>
</protein>
<gene>
    <name evidence="1" type="ORF">HMPREF0091_10540</name>
</gene>
<evidence type="ECO:0000313" key="2">
    <source>
        <dbReference type="Proteomes" id="UP000005947"/>
    </source>
</evidence>
<reference evidence="1 2" key="1">
    <citation type="submission" date="2011-02" db="EMBL/GenBank/DDBJ databases">
        <authorList>
            <person name="Muzny D."/>
            <person name="Qin X."/>
            <person name="Buhay C."/>
            <person name="Dugan-Rocha S."/>
            <person name="Ding Y."/>
            <person name="Chen G."/>
            <person name="Hawes A."/>
            <person name="Holder M."/>
            <person name="Jhangiani S."/>
            <person name="Johnson A."/>
            <person name="Khan Z."/>
            <person name="Li Z."/>
            <person name="Liu W."/>
            <person name="Liu X."/>
            <person name="Perez L."/>
            <person name="Shen H."/>
            <person name="Wang Q."/>
            <person name="Watt J."/>
            <person name="Xi L."/>
            <person name="Xin Y."/>
            <person name="Zhou J."/>
            <person name="Deng J."/>
            <person name="Jiang H."/>
            <person name="Liu Y."/>
            <person name="Qu J."/>
            <person name="Song X.-Z."/>
            <person name="Zhang L."/>
            <person name="Villasana D."/>
            <person name="Johnson A."/>
            <person name="Liu J."/>
            <person name="Liyanage D."/>
            <person name="Lorensuhewa L."/>
            <person name="Robinson T."/>
            <person name="Song A."/>
            <person name="Song B.-B."/>
            <person name="Dinh H."/>
            <person name="Thornton R."/>
            <person name="Coyle M."/>
            <person name="Francisco L."/>
            <person name="Jackson L."/>
            <person name="Javaid M."/>
            <person name="Korchina V."/>
            <person name="Kovar C."/>
            <person name="Mata R."/>
            <person name="Mathew T."/>
            <person name="Ngo R."/>
            <person name="Nguyen L."/>
            <person name="Nguyen N."/>
            <person name="Okwuonu G."/>
            <person name="Ongeri F."/>
            <person name="Pham C."/>
            <person name="Simmons D."/>
            <person name="Wilczek-Boney K."/>
            <person name="Hale W."/>
            <person name="Jakkamsetti A."/>
            <person name="Pham P."/>
            <person name="Ruth R."/>
            <person name="San Lucas F."/>
            <person name="Warren J."/>
            <person name="Zhang J."/>
            <person name="Zhao Z."/>
            <person name="Zhou C."/>
            <person name="Zhu D."/>
            <person name="Lee S."/>
            <person name="Bess C."/>
            <person name="Blankenburg K."/>
            <person name="Forbes L."/>
            <person name="Fu Q."/>
            <person name="Gubbala S."/>
            <person name="Hirani K."/>
            <person name="Jayaseelan J.C."/>
            <person name="Lara F."/>
            <person name="Munidasa M."/>
            <person name="Palculict T."/>
            <person name="Patil S."/>
            <person name="Pu L.-L."/>
            <person name="Saada N."/>
            <person name="Tang L."/>
            <person name="Weissenberger G."/>
            <person name="Zhu Y."/>
            <person name="Hemphill L."/>
            <person name="Shang Y."/>
            <person name="Youmans B."/>
            <person name="Ayvaz T."/>
            <person name="Ross M."/>
            <person name="Santibanez J."/>
            <person name="Aqrawi P."/>
            <person name="Gross S."/>
            <person name="Joshi V."/>
            <person name="Fowler G."/>
            <person name="Nazareth L."/>
            <person name="Reid J."/>
            <person name="Worley K."/>
            <person name="Petrosino J."/>
            <person name="Highlander S."/>
            <person name="Gibbs R."/>
        </authorList>
    </citation>
    <scope>NUCLEOTIDE SEQUENCE [LARGE SCALE GENOMIC DNA]</scope>
    <source>
        <strain evidence="1 2">DSM 15829</strain>
    </source>
</reference>
<keyword evidence="2" id="KW-1185">Reference proteome</keyword>
<evidence type="ECO:0000313" key="1">
    <source>
        <dbReference type="EMBL" id="EGF23593.1"/>
    </source>
</evidence>
<name>F1T4E9_9ACTN</name>
<dbReference type="RefSeq" id="WP_006302721.1">
    <property type="nucleotide sequence ID" value="NZ_ACGK02000001.1"/>
</dbReference>
<dbReference type="EMBL" id="ACGK02000001">
    <property type="protein sequence ID" value="EGF23593.1"/>
    <property type="molecule type" value="Genomic_DNA"/>
</dbReference>
<dbReference type="Proteomes" id="UP000005947">
    <property type="component" value="Unassembled WGS sequence"/>
</dbReference>
<organism evidence="1 2">
    <name type="scientific">Fannyhessea vaginae DSM 15829</name>
    <dbReference type="NCBI Taxonomy" id="525256"/>
    <lineage>
        <taxon>Bacteria</taxon>
        <taxon>Bacillati</taxon>
        <taxon>Actinomycetota</taxon>
        <taxon>Coriobacteriia</taxon>
        <taxon>Coriobacteriales</taxon>
        <taxon>Atopobiaceae</taxon>
        <taxon>Fannyhessea</taxon>
    </lineage>
</organism>
<sequence>MDKEIKAFVQSQPELEDAIYLGVYKGINIYRPIYGDNDIVVGRAPAIMEYKNVVSWVFPSDFMFDLIKNFLPEID</sequence>